<evidence type="ECO:0000256" key="4">
    <source>
        <dbReference type="SAM" id="Phobius"/>
    </source>
</evidence>
<organism evidence="6 7">
    <name type="scientific">Hymenobacter jejuensis</name>
    <dbReference type="NCBI Taxonomy" id="2502781"/>
    <lineage>
        <taxon>Bacteria</taxon>
        <taxon>Pseudomonadati</taxon>
        <taxon>Bacteroidota</taxon>
        <taxon>Cytophagia</taxon>
        <taxon>Cytophagales</taxon>
        <taxon>Hymenobacteraceae</taxon>
        <taxon>Hymenobacter</taxon>
    </lineage>
</organism>
<evidence type="ECO:0000259" key="5">
    <source>
        <dbReference type="PROSITE" id="PS50076"/>
    </source>
</evidence>
<dbReference type="EMBL" id="CP040896">
    <property type="protein sequence ID" value="QDA60032.1"/>
    <property type="molecule type" value="Genomic_DNA"/>
</dbReference>
<dbReference type="InterPro" id="IPR011990">
    <property type="entry name" value="TPR-like_helical_dom_sf"/>
</dbReference>
<evidence type="ECO:0000256" key="1">
    <source>
        <dbReference type="ARBA" id="ARBA00022737"/>
    </source>
</evidence>
<dbReference type="InterPro" id="IPR001623">
    <property type="entry name" value="DnaJ_domain"/>
</dbReference>
<evidence type="ECO:0000256" key="3">
    <source>
        <dbReference type="SAM" id="MobiDB-lite"/>
    </source>
</evidence>
<dbReference type="Pfam" id="PF13181">
    <property type="entry name" value="TPR_8"/>
    <property type="match status" value="1"/>
</dbReference>
<keyword evidence="4" id="KW-1133">Transmembrane helix</keyword>
<feature type="domain" description="J" evidence="5">
    <location>
        <begin position="45"/>
        <end position="110"/>
    </location>
</feature>
<dbReference type="SUPFAM" id="SSF46565">
    <property type="entry name" value="Chaperone J-domain"/>
    <property type="match status" value="1"/>
</dbReference>
<feature type="transmembrane region" description="Helical" evidence="4">
    <location>
        <begin position="172"/>
        <end position="193"/>
    </location>
</feature>
<dbReference type="PROSITE" id="PS50076">
    <property type="entry name" value="DNAJ_2"/>
    <property type="match status" value="1"/>
</dbReference>
<dbReference type="KEGG" id="hyj:FHG12_07885"/>
<dbReference type="CDD" id="cd06257">
    <property type="entry name" value="DnaJ"/>
    <property type="match status" value="1"/>
</dbReference>
<dbReference type="InterPro" id="IPR019734">
    <property type="entry name" value="TPR_rpt"/>
</dbReference>
<gene>
    <name evidence="6" type="ORF">FHG12_07885</name>
</gene>
<dbReference type="Gene3D" id="1.25.40.10">
    <property type="entry name" value="Tetratricopeptide repeat domain"/>
    <property type="match status" value="2"/>
</dbReference>
<keyword evidence="7" id="KW-1185">Reference proteome</keyword>
<sequence length="421" mass="48279">MYRKQSAEKQLPSCNFWLPLPYGKWSFLSENCVTFTLYCRALSQNYYHVLGVSALATDREIKAAYKQLAIQYHPDKHGGSTKFEEQFKAVNAAYRVLSDPARRAAYDHQLRQEVLRAEAILRQQQFRSQSQRVYGVPMPPPAPLRTRRPSTSSERHYRPIPKRQAKFTRRDYQLTAAVVGMLILFLVSVKVTMDHFAAVSNYNDGLRAYTERRWSTADSYLSEALRFKPDYAAALQRRAEIRQLVYRDYKGAHSDYYAALREAHSAGEVAPLLFRMGQCEASLNRPDSAELNLTRALALDSTMSGAWLTRGEVRLFDKRRFEAAVQDFSTGLRQRAELGRPIDYKYLTYRGLASFKIQNFGAAREDYRQVLIANPGNGQVHFLLGRLAQQEGNEEAACEFFRRAVALGYAYADEARRQNCP</sequence>
<keyword evidence="2" id="KW-0802">TPR repeat</keyword>
<dbReference type="Gene3D" id="1.10.287.110">
    <property type="entry name" value="DnaJ domain"/>
    <property type="match status" value="1"/>
</dbReference>
<evidence type="ECO:0000256" key="2">
    <source>
        <dbReference type="ARBA" id="ARBA00022803"/>
    </source>
</evidence>
<protein>
    <recommendedName>
        <fullName evidence="5">J domain-containing protein</fullName>
    </recommendedName>
</protein>
<dbReference type="InterPro" id="IPR036869">
    <property type="entry name" value="J_dom_sf"/>
</dbReference>
<evidence type="ECO:0000313" key="7">
    <source>
        <dbReference type="Proteomes" id="UP000305398"/>
    </source>
</evidence>
<keyword evidence="1" id="KW-0677">Repeat</keyword>
<accession>A0A5B8A1J6</accession>
<reference evidence="6 7" key="1">
    <citation type="submission" date="2019-06" db="EMBL/GenBank/DDBJ databases">
        <authorList>
            <person name="Srinivasan S."/>
        </authorList>
    </citation>
    <scope>NUCLEOTIDE SEQUENCE [LARGE SCALE GENOMIC DNA]</scope>
    <source>
        <strain evidence="6 7">17J68-5</strain>
    </source>
</reference>
<dbReference type="OrthoDB" id="1495940at2"/>
<evidence type="ECO:0000313" key="6">
    <source>
        <dbReference type="EMBL" id="QDA60032.1"/>
    </source>
</evidence>
<dbReference type="Pfam" id="PF00226">
    <property type="entry name" value="DnaJ"/>
    <property type="match status" value="1"/>
</dbReference>
<dbReference type="PANTHER" id="PTHR45188:SF2">
    <property type="entry name" value="DNAJ HOMOLOG SUBFAMILY C MEMBER 7"/>
    <property type="match status" value="1"/>
</dbReference>
<dbReference type="PRINTS" id="PR00625">
    <property type="entry name" value="JDOMAIN"/>
</dbReference>
<feature type="region of interest" description="Disordered" evidence="3">
    <location>
        <begin position="133"/>
        <end position="158"/>
    </location>
</feature>
<dbReference type="SMART" id="SM00271">
    <property type="entry name" value="DnaJ"/>
    <property type="match status" value="1"/>
</dbReference>
<keyword evidence="4" id="KW-0472">Membrane</keyword>
<dbReference type="SMART" id="SM00028">
    <property type="entry name" value="TPR"/>
    <property type="match status" value="5"/>
</dbReference>
<keyword evidence="4" id="KW-0812">Transmembrane</keyword>
<dbReference type="PANTHER" id="PTHR45188">
    <property type="entry name" value="DNAJ PROTEIN P58IPK HOMOLOG"/>
    <property type="match status" value="1"/>
</dbReference>
<dbReference type="SUPFAM" id="SSF81901">
    <property type="entry name" value="HCP-like"/>
    <property type="match status" value="1"/>
</dbReference>
<dbReference type="AlphaFoldDB" id="A0A5B8A1J6"/>
<dbReference type="Proteomes" id="UP000305398">
    <property type="component" value="Chromosome"/>
</dbReference>
<proteinExistence type="predicted"/>
<name>A0A5B8A1J6_9BACT</name>